<organism evidence="1 2">
    <name type="scientific">Thiothrix lacustris</name>
    <dbReference type="NCBI Taxonomy" id="525917"/>
    <lineage>
        <taxon>Bacteria</taxon>
        <taxon>Pseudomonadati</taxon>
        <taxon>Pseudomonadota</taxon>
        <taxon>Gammaproteobacteria</taxon>
        <taxon>Thiotrichales</taxon>
        <taxon>Thiotrichaceae</taxon>
        <taxon>Thiothrix</taxon>
    </lineage>
</organism>
<dbReference type="SUPFAM" id="SSF56112">
    <property type="entry name" value="Protein kinase-like (PK-like)"/>
    <property type="match status" value="1"/>
</dbReference>
<dbReference type="Proteomes" id="UP001236657">
    <property type="component" value="Chromosome"/>
</dbReference>
<protein>
    <recommendedName>
        <fullName evidence="3">Protein kinase domain-containing protein</fullName>
    </recommendedName>
</protein>
<proteinExistence type="predicted"/>
<evidence type="ECO:0000313" key="1">
    <source>
        <dbReference type="EMBL" id="WML90385.1"/>
    </source>
</evidence>
<accession>A0ABY9MNZ0</accession>
<dbReference type="EMBL" id="CP133218">
    <property type="protein sequence ID" value="WML90385.1"/>
    <property type="molecule type" value="Genomic_DNA"/>
</dbReference>
<gene>
    <name evidence="1" type="ORF">RCF98_15615</name>
</gene>
<dbReference type="InterPro" id="IPR011009">
    <property type="entry name" value="Kinase-like_dom_sf"/>
</dbReference>
<reference evidence="1 2" key="1">
    <citation type="submission" date="2023-08" db="EMBL/GenBank/DDBJ databases">
        <title>New molecular markers tilS and rpoB for phylogenetic and monitoring studies of the genus Thiothrix biodiversity.</title>
        <authorList>
            <person name="Ravin N.V."/>
            <person name="Smolyakov D."/>
            <person name="Markov N.D."/>
            <person name="Beletsky A.V."/>
            <person name="Mardanov A.V."/>
            <person name="Rudenko T.S."/>
            <person name="Grabovich M.Y."/>
        </authorList>
    </citation>
    <scope>NUCLEOTIDE SEQUENCE [LARGE SCALE GENOMIC DNA]</scope>
    <source>
        <strain evidence="1 2">MK1</strain>
    </source>
</reference>
<keyword evidence="2" id="KW-1185">Reference proteome</keyword>
<dbReference type="RefSeq" id="WP_308894814.1">
    <property type="nucleotide sequence ID" value="NZ_CP133218.1"/>
</dbReference>
<evidence type="ECO:0000313" key="2">
    <source>
        <dbReference type="Proteomes" id="UP001236657"/>
    </source>
</evidence>
<dbReference type="Gene3D" id="1.10.510.10">
    <property type="entry name" value="Transferase(Phosphotransferase) domain 1"/>
    <property type="match status" value="1"/>
</dbReference>
<name>A0ABY9MNZ0_9GAMM</name>
<sequence length="515" mass="57170">MTTKPNLMIADRYELGDLLSTTTLGKLFRAHDFISEAEDEAPRQVLIFAVEPKIFAYPGFSDVITSVMARFAQENAPLNIADAHEYQGVYWIVLDEPCGELLINNINQRHASNSQPSTDTVQPSLINILQAVKDICPKGGFGFIEPGAILCQEDHYKILNAPVVMSLIILFKNNDLIKHELQLNSAYCSPQVSMGNIPTPQDDTFAIACIAYHILYGRPPFTTLSTLEAYHQKKKPSVPANLNSESQISLQRGLSLEWQKRQMSPYELVHAFTSIPTDSQNPITNNDKTTPISFRNIASSLTLLVLLIGIYKFHNQAENSTKTDTTQTHSLEAQNTIKPSVVAPSLNVMQTPPTQSIKKQITAEKSAEEPIRQKINQQISKPTFATQSANLPVAVRSTEENQLVETTSSSYPRNINQRSADLVIQPDTSLNIQKERRHNNKSNNPPQKPTMPIQVISPTIIQPSLRQPAPATVIPLNENTFVVGSAPSQTKSPTKRVIQTQVFPQGENTFIVMPD</sequence>
<evidence type="ECO:0008006" key="3">
    <source>
        <dbReference type="Google" id="ProtNLM"/>
    </source>
</evidence>